<evidence type="ECO:0000259" key="1">
    <source>
        <dbReference type="PROSITE" id="PS50851"/>
    </source>
</evidence>
<dbReference type="InterPro" id="IPR036061">
    <property type="entry name" value="CheW-like_dom_sf"/>
</dbReference>
<dbReference type="SUPFAM" id="SSF50341">
    <property type="entry name" value="CheW-like"/>
    <property type="match status" value="1"/>
</dbReference>
<feature type="domain" description="CheW-like" evidence="1">
    <location>
        <begin position="3"/>
        <end position="143"/>
    </location>
</feature>
<dbReference type="InterPro" id="IPR039315">
    <property type="entry name" value="CheW"/>
</dbReference>
<dbReference type="PANTHER" id="PTHR22617:SF23">
    <property type="entry name" value="CHEMOTAXIS PROTEIN CHEW"/>
    <property type="match status" value="1"/>
</dbReference>
<dbReference type="Gene3D" id="2.30.30.40">
    <property type="entry name" value="SH3 Domains"/>
    <property type="match status" value="1"/>
</dbReference>
<reference evidence="2 3" key="1">
    <citation type="submission" date="2023-08" db="EMBL/GenBank/DDBJ databases">
        <title>Helicovermis profunda gen. nov., sp. nov., a novel mesophilic, fermentative bacterium within the Bacillota from a deep-sea hydrothermal vent chimney.</title>
        <authorList>
            <person name="Miyazaki U."/>
            <person name="Mizutani D."/>
            <person name="Hashimoto Y."/>
            <person name="Tame A."/>
            <person name="Sawayama S."/>
            <person name="Miyazaki J."/>
            <person name="Takai K."/>
            <person name="Nakagawa S."/>
        </authorList>
    </citation>
    <scope>NUCLEOTIDE SEQUENCE [LARGE SCALE GENOMIC DNA]</scope>
    <source>
        <strain evidence="2 3">S502</strain>
    </source>
</reference>
<dbReference type="Gene3D" id="2.40.50.180">
    <property type="entry name" value="CheA-289, Domain 4"/>
    <property type="match status" value="1"/>
</dbReference>
<dbReference type="PANTHER" id="PTHR22617">
    <property type="entry name" value="CHEMOTAXIS SENSOR HISTIDINE KINASE-RELATED"/>
    <property type="match status" value="1"/>
</dbReference>
<dbReference type="EMBL" id="AP028654">
    <property type="protein sequence ID" value="BEP29354.1"/>
    <property type="molecule type" value="Genomic_DNA"/>
</dbReference>
<dbReference type="GO" id="GO:0007165">
    <property type="term" value="P:signal transduction"/>
    <property type="evidence" value="ECO:0007669"/>
    <property type="project" value="InterPro"/>
</dbReference>
<dbReference type="SMART" id="SM00260">
    <property type="entry name" value="CheW"/>
    <property type="match status" value="1"/>
</dbReference>
<accession>A0AAU9EML4</accession>
<dbReference type="InterPro" id="IPR002545">
    <property type="entry name" value="CheW-lke_dom"/>
</dbReference>
<dbReference type="PROSITE" id="PS50851">
    <property type="entry name" value="CHEW"/>
    <property type="match status" value="1"/>
</dbReference>
<dbReference type="GO" id="GO:0006935">
    <property type="term" value="P:chemotaxis"/>
    <property type="evidence" value="ECO:0007669"/>
    <property type="project" value="InterPro"/>
</dbReference>
<dbReference type="RefSeq" id="WP_338534992.1">
    <property type="nucleotide sequence ID" value="NZ_AP028654.1"/>
</dbReference>
<protein>
    <submittedName>
        <fullName evidence="2">Chemotaxis protein CheW</fullName>
    </submittedName>
</protein>
<dbReference type="GO" id="GO:0005829">
    <property type="term" value="C:cytosol"/>
    <property type="evidence" value="ECO:0007669"/>
    <property type="project" value="TreeGrafter"/>
</dbReference>
<evidence type="ECO:0000313" key="3">
    <source>
        <dbReference type="Proteomes" id="UP001321786"/>
    </source>
</evidence>
<dbReference type="Pfam" id="PF01584">
    <property type="entry name" value="CheW"/>
    <property type="match status" value="1"/>
</dbReference>
<dbReference type="Proteomes" id="UP001321786">
    <property type="component" value="Chromosome"/>
</dbReference>
<name>A0AAU9EML4_9FIRM</name>
<sequence>MASKEYVLFKINEENYGIDIDNVENIEKIIPITRVPYTEKYVLGVVNLRGNIIPVVDLRARFSIEKKEFDDESRIIIVSVNDLKIGMVVDASSEVLRLESDDIDTAPPVRGNVHLDFVREIGKNEGRIIMLVDLKKILGLVEVEN</sequence>
<proteinExistence type="predicted"/>
<gene>
    <name evidence="2" type="ORF">HLPR_16850</name>
</gene>
<organism evidence="2 3">
    <name type="scientific">Helicovermis profundi</name>
    <dbReference type="NCBI Taxonomy" id="3065157"/>
    <lineage>
        <taxon>Bacteria</taxon>
        <taxon>Bacillati</taxon>
        <taxon>Bacillota</taxon>
        <taxon>Clostridia</taxon>
        <taxon>Helicovermis</taxon>
    </lineage>
</organism>
<dbReference type="AlphaFoldDB" id="A0AAU9EML4"/>
<dbReference type="KEGG" id="hprf:HLPR_16850"/>
<evidence type="ECO:0000313" key="2">
    <source>
        <dbReference type="EMBL" id="BEP29354.1"/>
    </source>
</evidence>
<keyword evidence="3" id="KW-1185">Reference proteome</keyword>